<keyword evidence="1" id="KW-0808">Transferase</keyword>
<evidence type="ECO:0000256" key="3">
    <source>
        <dbReference type="ARBA" id="ARBA00023012"/>
    </source>
</evidence>
<evidence type="ECO:0000313" key="7">
    <source>
        <dbReference type="EMBL" id="GMA20471.1"/>
    </source>
</evidence>
<comment type="caution">
    <text evidence="7">The sequence shown here is derived from an EMBL/GenBank/DDBJ whole genome shotgun (WGS) entry which is preliminary data.</text>
</comment>
<evidence type="ECO:0000256" key="2">
    <source>
        <dbReference type="ARBA" id="ARBA00022777"/>
    </source>
</evidence>
<keyword evidence="5" id="KW-0472">Membrane</keyword>
<organism evidence="7 8">
    <name type="scientific">Arsenicicoccus piscis</name>
    <dbReference type="NCBI Taxonomy" id="673954"/>
    <lineage>
        <taxon>Bacteria</taxon>
        <taxon>Bacillati</taxon>
        <taxon>Actinomycetota</taxon>
        <taxon>Actinomycetes</taxon>
        <taxon>Micrococcales</taxon>
        <taxon>Intrasporangiaceae</taxon>
        <taxon>Arsenicicoccus</taxon>
    </lineage>
</organism>
<dbReference type="InterPro" id="IPR003594">
    <property type="entry name" value="HATPase_dom"/>
</dbReference>
<dbReference type="InterPro" id="IPR036890">
    <property type="entry name" value="HATPase_C_sf"/>
</dbReference>
<keyword evidence="2" id="KW-0418">Kinase</keyword>
<evidence type="ECO:0000313" key="8">
    <source>
        <dbReference type="Proteomes" id="UP001157109"/>
    </source>
</evidence>
<proteinExistence type="predicted"/>
<accession>A0ABQ6HPS8</accession>
<gene>
    <name evidence="7" type="ORF">GCM10025862_24920</name>
</gene>
<sequence>MLGAALLLERHGVNLRLGLVLPLGVIVVGAVIGWSQLDRAERSSWLNESSFSGRRGVLRVGVGLVLTIIGVLLLATQERGWAGMGDAALSALAVLTGAVVILTPWGLRLWEKVKREQAQAIRATERADIAAHLHDSVLQTLALIQRKADDPAQVQRLARAQERELRAWLYGGGQSAETTLAAAAKAAADDLEDRYGVPVEVVVTGDHPLDPDTQALVRALTEAMSNAVRHARPPVSAYVECGASGIEAFVRDHGDGFDLDAVPADRLGVRGSIVERIERHGGTARIRRLSDGTEVALTLPVHRPVNQSLNQPVNQQTLPLKEAHDA</sequence>
<dbReference type="SUPFAM" id="SSF55874">
    <property type="entry name" value="ATPase domain of HSP90 chaperone/DNA topoisomerase II/histidine kinase"/>
    <property type="match status" value="1"/>
</dbReference>
<evidence type="ECO:0000256" key="5">
    <source>
        <dbReference type="SAM" id="Phobius"/>
    </source>
</evidence>
<dbReference type="Proteomes" id="UP001157109">
    <property type="component" value="Unassembled WGS sequence"/>
</dbReference>
<feature type="domain" description="Histidine kinase/HSP90-like ATPase" evidence="6">
    <location>
        <begin position="212"/>
        <end position="302"/>
    </location>
</feature>
<feature type="transmembrane region" description="Helical" evidence="5">
    <location>
        <begin position="56"/>
        <end position="75"/>
    </location>
</feature>
<evidence type="ECO:0000256" key="4">
    <source>
        <dbReference type="SAM" id="MobiDB-lite"/>
    </source>
</evidence>
<dbReference type="PANTHER" id="PTHR24421">
    <property type="entry name" value="NITRATE/NITRITE SENSOR PROTEIN NARX-RELATED"/>
    <property type="match status" value="1"/>
</dbReference>
<dbReference type="PANTHER" id="PTHR24421:SF61">
    <property type="entry name" value="OXYGEN SENSOR HISTIDINE KINASE NREB"/>
    <property type="match status" value="1"/>
</dbReference>
<keyword evidence="5" id="KW-1133">Transmembrane helix</keyword>
<dbReference type="EMBL" id="BSUJ01000001">
    <property type="protein sequence ID" value="GMA20471.1"/>
    <property type="molecule type" value="Genomic_DNA"/>
</dbReference>
<keyword evidence="3" id="KW-0902">Two-component regulatory system</keyword>
<evidence type="ECO:0000256" key="1">
    <source>
        <dbReference type="ARBA" id="ARBA00022679"/>
    </source>
</evidence>
<dbReference type="RefSeq" id="WP_284284622.1">
    <property type="nucleotide sequence ID" value="NZ_BSUJ01000001.1"/>
</dbReference>
<dbReference type="Gene3D" id="3.30.565.10">
    <property type="entry name" value="Histidine kinase-like ATPase, C-terminal domain"/>
    <property type="match status" value="1"/>
</dbReference>
<dbReference type="InterPro" id="IPR050482">
    <property type="entry name" value="Sensor_HK_TwoCompSys"/>
</dbReference>
<keyword evidence="5" id="KW-0812">Transmembrane</keyword>
<dbReference type="Pfam" id="PF02518">
    <property type="entry name" value="HATPase_c"/>
    <property type="match status" value="1"/>
</dbReference>
<feature type="transmembrane region" description="Helical" evidence="5">
    <location>
        <begin position="87"/>
        <end position="107"/>
    </location>
</feature>
<feature type="transmembrane region" description="Helical" evidence="5">
    <location>
        <begin position="15"/>
        <end position="35"/>
    </location>
</feature>
<keyword evidence="8" id="KW-1185">Reference proteome</keyword>
<feature type="region of interest" description="Disordered" evidence="4">
    <location>
        <begin position="307"/>
        <end position="326"/>
    </location>
</feature>
<feature type="compositionally biased region" description="Polar residues" evidence="4">
    <location>
        <begin position="307"/>
        <end position="318"/>
    </location>
</feature>
<reference evidence="8" key="1">
    <citation type="journal article" date="2019" name="Int. J. Syst. Evol. Microbiol.">
        <title>The Global Catalogue of Microorganisms (GCM) 10K type strain sequencing project: providing services to taxonomists for standard genome sequencing and annotation.</title>
        <authorList>
            <consortium name="The Broad Institute Genomics Platform"/>
            <consortium name="The Broad Institute Genome Sequencing Center for Infectious Disease"/>
            <person name="Wu L."/>
            <person name="Ma J."/>
        </authorList>
    </citation>
    <scope>NUCLEOTIDE SEQUENCE [LARGE SCALE GENOMIC DNA]</scope>
    <source>
        <strain evidence="8">NBRC 105830</strain>
    </source>
</reference>
<evidence type="ECO:0000259" key="6">
    <source>
        <dbReference type="Pfam" id="PF02518"/>
    </source>
</evidence>
<name>A0ABQ6HPS8_9MICO</name>
<protein>
    <recommendedName>
        <fullName evidence="6">Histidine kinase/HSP90-like ATPase domain-containing protein</fullName>
    </recommendedName>
</protein>